<dbReference type="Pfam" id="PF00990">
    <property type="entry name" value="GGDEF"/>
    <property type="match status" value="1"/>
</dbReference>
<dbReference type="Proteomes" id="UP000694660">
    <property type="component" value="Unassembled WGS sequence"/>
</dbReference>
<organism evidence="7 8">
    <name type="scientific">Denitromonas iodatirespirans</name>
    <dbReference type="NCBI Taxonomy" id="2795389"/>
    <lineage>
        <taxon>Bacteria</taxon>
        <taxon>Pseudomonadati</taxon>
        <taxon>Pseudomonadota</taxon>
        <taxon>Betaproteobacteria</taxon>
        <taxon>Rhodocyclales</taxon>
        <taxon>Zoogloeaceae</taxon>
        <taxon>Denitromonas</taxon>
    </lineage>
</organism>
<dbReference type="CDD" id="cd01949">
    <property type="entry name" value="GGDEF"/>
    <property type="match status" value="1"/>
</dbReference>
<accession>A0A944DEG1</accession>
<feature type="domain" description="GGDEF" evidence="5">
    <location>
        <begin position="511"/>
        <end position="644"/>
    </location>
</feature>
<dbReference type="Gene3D" id="1.10.3210.10">
    <property type="entry name" value="Hypothetical protein af1432"/>
    <property type="match status" value="1"/>
</dbReference>
<comment type="catalytic activity">
    <reaction evidence="2">
        <text>2 GTP = 3',3'-c-di-GMP + 2 diphosphate</text>
        <dbReference type="Rhea" id="RHEA:24898"/>
        <dbReference type="ChEBI" id="CHEBI:33019"/>
        <dbReference type="ChEBI" id="CHEBI:37565"/>
        <dbReference type="ChEBI" id="CHEBI:58805"/>
        <dbReference type="EC" id="2.7.7.65"/>
    </reaction>
</comment>
<dbReference type="Gene3D" id="3.40.50.2300">
    <property type="match status" value="1"/>
</dbReference>
<dbReference type="InterPro" id="IPR029787">
    <property type="entry name" value="Nucleotide_cyclase"/>
</dbReference>
<protein>
    <recommendedName>
        <fullName evidence="1">diguanylate cyclase</fullName>
        <ecNumber evidence="1">2.7.7.65</ecNumber>
    </recommendedName>
</protein>
<evidence type="ECO:0000313" key="8">
    <source>
        <dbReference type="Proteomes" id="UP000694660"/>
    </source>
</evidence>
<dbReference type="InterPro" id="IPR043128">
    <property type="entry name" value="Rev_trsase/Diguanyl_cyclase"/>
</dbReference>
<dbReference type="Pfam" id="PF08668">
    <property type="entry name" value="HDOD"/>
    <property type="match status" value="1"/>
</dbReference>
<proteinExistence type="predicted"/>
<dbReference type="GO" id="GO:0043709">
    <property type="term" value="P:cell adhesion involved in single-species biofilm formation"/>
    <property type="evidence" value="ECO:0007669"/>
    <property type="project" value="TreeGrafter"/>
</dbReference>
<comment type="caution">
    <text evidence="7">The sequence shown here is derived from an EMBL/GenBank/DDBJ whole genome shotgun (WGS) entry which is preliminary data.</text>
</comment>
<dbReference type="RefSeq" id="WP_214363477.1">
    <property type="nucleotide sequence ID" value="NZ_JAEKFT010000032.1"/>
</dbReference>
<feature type="domain" description="HDOD" evidence="6">
    <location>
        <begin position="19"/>
        <end position="215"/>
    </location>
</feature>
<dbReference type="GO" id="GO:1902201">
    <property type="term" value="P:negative regulation of bacterial-type flagellum-dependent cell motility"/>
    <property type="evidence" value="ECO:0007669"/>
    <property type="project" value="TreeGrafter"/>
</dbReference>
<dbReference type="PROSITE" id="PS50110">
    <property type="entry name" value="RESPONSE_REGULATORY"/>
    <property type="match status" value="1"/>
</dbReference>
<dbReference type="PROSITE" id="PS50887">
    <property type="entry name" value="GGDEF"/>
    <property type="match status" value="1"/>
</dbReference>
<dbReference type="PANTHER" id="PTHR45138:SF9">
    <property type="entry name" value="DIGUANYLATE CYCLASE DGCM-RELATED"/>
    <property type="match status" value="1"/>
</dbReference>
<dbReference type="PANTHER" id="PTHR45138">
    <property type="entry name" value="REGULATORY COMPONENTS OF SENSORY TRANSDUCTION SYSTEM"/>
    <property type="match status" value="1"/>
</dbReference>
<reference evidence="8" key="1">
    <citation type="journal article" date="2022" name="ISME J.">
        <title>Genetic and phylogenetic analysis of dissimilatory iodate-reducing bacteria identifies potential niches across the world's oceans.</title>
        <authorList>
            <person name="Reyes-Umana V."/>
            <person name="Henning Z."/>
            <person name="Lee K."/>
            <person name="Barnum T.P."/>
            <person name="Coates J.D."/>
        </authorList>
    </citation>
    <scope>NUCLEOTIDE SEQUENCE [LARGE SCALE GENOMIC DNA]</scope>
    <source>
        <strain evidence="8">IR12</strain>
    </source>
</reference>
<feature type="modified residue" description="4-aspartylphosphate" evidence="3">
    <location>
        <position position="380"/>
    </location>
</feature>
<dbReference type="NCBIfam" id="TIGR00254">
    <property type="entry name" value="GGDEF"/>
    <property type="match status" value="1"/>
</dbReference>
<dbReference type="SUPFAM" id="SSF55073">
    <property type="entry name" value="Nucleotide cyclase"/>
    <property type="match status" value="1"/>
</dbReference>
<dbReference type="SMART" id="SM00267">
    <property type="entry name" value="GGDEF"/>
    <property type="match status" value="1"/>
</dbReference>
<name>A0A944DEG1_DENI1</name>
<dbReference type="InterPro" id="IPR050469">
    <property type="entry name" value="Diguanylate_Cyclase"/>
</dbReference>
<dbReference type="InterPro" id="IPR011006">
    <property type="entry name" value="CheY-like_superfamily"/>
</dbReference>
<dbReference type="FunFam" id="3.30.70.270:FF:000001">
    <property type="entry name" value="Diguanylate cyclase domain protein"/>
    <property type="match status" value="1"/>
</dbReference>
<dbReference type="CDD" id="cd17574">
    <property type="entry name" value="REC_OmpR"/>
    <property type="match status" value="1"/>
</dbReference>
<dbReference type="AlphaFoldDB" id="A0A944DEG1"/>
<dbReference type="Gene3D" id="3.30.70.270">
    <property type="match status" value="1"/>
</dbReference>
<dbReference type="Pfam" id="PF00072">
    <property type="entry name" value="Response_reg"/>
    <property type="match status" value="1"/>
</dbReference>
<dbReference type="GO" id="GO:0052621">
    <property type="term" value="F:diguanylate cyclase activity"/>
    <property type="evidence" value="ECO:0007669"/>
    <property type="project" value="UniProtKB-EC"/>
</dbReference>
<dbReference type="GO" id="GO:0000160">
    <property type="term" value="P:phosphorelay signal transduction system"/>
    <property type="evidence" value="ECO:0007669"/>
    <property type="project" value="InterPro"/>
</dbReference>
<dbReference type="PROSITE" id="PS51833">
    <property type="entry name" value="HDOD"/>
    <property type="match status" value="1"/>
</dbReference>
<dbReference type="SUPFAM" id="SSF52172">
    <property type="entry name" value="CheY-like"/>
    <property type="match status" value="1"/>
</dbReference>
<keyword evidence="8" id="KW-1185">Reference proteome</keyword>
<evidence type="ECO:0000259" key="4">
    <source>
        <dbReference type="PROSITE" id="PS50110"/>
    </source>
</evidence>
<evidence type="ECO:0000259" key="5">
    <source>
        <dbReference type="PROSITE" id="PS50887"/>
    </source>
</evidence>
<dbReference type="GO" id="GO:0005886">
    <property type="term" value="C:plasma membrane"/>
    <property type="evidence" value="ECO:0007669"/>
    <property type="project" value="TreeGrafter"/>
</dbReference>
<sequence length="682" mass="73382">MGSTIDIRTFEQIKASGDLPSPKGSALAIIRLTRQDDVSLAELTRVIKTDPAFVGRLIKAANGATVGGRRKIASVQDALTVLGLPAVRNMALGFSLLSSLRSGACKAFDYDAYWSGALLTAVALQAVAQRIRTVPPDEMFCLGLLSRIGELALATIYPDAYGELLTLLSASDDGDLAASERTAFAMDHRELTAAMLADWGLPRLFVEAAALFEVPERAQWPADSRQRQILDALRLADAIRQTCLADPSGRAERVAWLYPLGERLGIDPDGVNALCDGAIESWVDWARLLKMPAQALPPMTTPVPAMGPRSTSGAAAEAAKSPSMVAASRLRVLVVDADPAVRGLLRGMLERAGHDVFEADCGRQGMELALEVQPQMMLVDAGVVEIDGLSLTRALRQTRIGRGIYILVLTEHGDDECLIEAFDNGADDYVTKPVRPRLLAARLRAGHRVIRLQQEVEHDREEIRRFAAELAVKNRRLEEAAMTDPLTGFPNRRYAIERMQQAWASAQRSGRPLCAMVIDIDAFKQINDTHGHDVGDQVLCQISAAIKHALRAPDMVARTGGDEFLVLCPETDLEAALHCGERVRQAVRAARVSAGEVVLSLSISAGVAQSEAHMPDPDALIKVADQGAYLAKAQGRNRVASVQSGVCADAIRQGLAGQHVGMKGTQVYADGAVSPTVLNERG</sequence>
<dbReference type="InterPro" id="IPR001789">
    <property type="entry name" value="Sig_transdc_resp-reg_receiver"/>
</dbReference>
<evidence type="ECO:0000256" key="3">
    <source>
        <dbReference type="PROSITE-ProRule" id="PRU00169"/>
    </source>
</evidence>
<evidence type="ECO:0000256" key="1">
    <source>
        <dbReference type="ARBA" id="ARBA00012528"/>
    </source>
</evidence>
<evidence type="ECO:0000256" key="2">
    <source>
        <dbReference type="ARBA" id="ARBA00034247"/>
    </source>
</evidence>
<evidence type="ECO:0000313" key="7">
    <source>
        <dbReference type="EMBL" id="MBT0963546.1"/>
    </source>
</evidence>
<dbReference type="EC" id="2.7.7.65" evidence="1"/>
<dbReference type="SUPFAM" id="SSF109604">
    <property type="entry name" value="HD-domain/PDEase-like"/>
    <property type="match status" value="1"/>
</dbReference>
<dbReference type="EMBL" id="JAEKFT010000032">
    <property type="protein sequence ID" value="MBT0963546.1"/>
    <property type="molecule type" value="Genomic_DNA"/>
</dbReference>
<dbReference type="InterPro" id="IPR013976">
    <property type="entry name" value="HDOD"/>
</dbReference>
<feature type="domain" description="Response regulatory" evidence="4">
    <location>
        <begin position="331"/>
        <end position="447"/>
    </location>
</feature>
<dbReference type="SMART" id="SM00448">
    <property type="entry name" value="REC"/>
    <property type="match status" value="1"/>
</dbReference>
<gene>
    <name evidence="7" type="ORF">I8J34_20355</name>
</gene>
<keyword evidence="3" id="KW-0597">Phosphoprotein</keyword>
<dbReference type="InterPro" id="IPR000160">
    <property type="entry name" value="GGDEF_dom"/>
</dbReference>
<evidence type="ECO:0000259" key="6">
    <source>
        <dbReference type="PROSITE" id="PS51833"/>
    </source>
</evidence>